<dbReference type="KEGG" id="vg:4818270"/>
<protein>
    <submittedName>
        <fullName evidence="1">Uncharacterized protein</fullName>
    </submittedName>
</protein>
<dbReference type="RefSeq" id="YP_001039739.1">
    <property type="nucleotide sequence ID" value="NC_009015.1"/>
</dbReference>
<evidence type="ECO:0000313" key="1">
    <source>
        <dbReference type="EMBL" id="ABL96786.1"/>
    </source>
</evidence>
<gene>
    <name evidence="1" type="ORF">BcepF1.055</name>
</gene>
<sequence length="79" mass="8914">MKTILNKSQAEAVYRAMCELNNIGARADITIGDPGDAHITVKESRFGQIVIVQSFDDPYRDHARESHLNQGDFKLYYGL</sequence>
<organism evidence="1 2">
    <name type="scientific">Burkholderia phage BcepF1</name>
    <dbReference type="NCBI Taxonomy" id="2886897"/>
    <lineage>
        <taxon>Viruses</taxon>
        <taxon>Duplodnaviria</taxon>
        <taxon>Heunggongvirae</taxon>
        <taxon>Uroviricota</taxon>
        <taxon>Caudoviricetes</taxon>
        <taxon>Lindbergviridae</taxon>
        <taxon>Bcepfunavirus</taxon>
        <taxon>Bcepfunavirus bcepF1</taxon>
    </lineage>
</organism>
<dbReference type="GeneID" id="4818270"/>
<name>A1YZV9_9CAUD</name>
<evidence type="ECO:0000313" key="2">
    <source>
        <dbReference type="Proteomes" id="UP000001793"/>
    </source>
</evidence>
<dbReference type="EMBL" id="EF153632">
    <property type="protein sequence ID" value="ABL96786.1"/>
    <property type="molecule type" value="Genomic_DNA"/>
</dbReference>
<dbReference type="Proteomes" id="UP000001793">
    <property type="component" value="Segment"/>
</dbReference>
<keyword evidence="2" id="KW-1185">Reference proteome</keyword>
<reference evidence="1 2" key="1">
    <citation type="submission" date="2006-12" db="EMBL/GenBank/DDBJ databases">
        <title>Genomic analysis of Burkholderia ambifaria phage BcepF1, a member of the Bcep781- like phage supergroup.</title>
        <authorList>
            <person name="Summer E.J."/>
            <person name="Robinson S."/>
            <person name="Haines C."/>
            <person name="Adams B."/>
            <person name="Daggett M."/>
            <person name="Landua J."/>
            <person name="Swanson S."/>
            <person name="Vorndam W."/>
            <person name="Morrison W."/>
            <person name="Nail K."/>
            <person name="Gonzalez C."/>
            <person name="Young R."/>
        </authorList>
    </citation>
    <scope>NUCLEOTIDE SEQUENCE [LARGE SCALE GENOMIC DNA]</scope>
</reference>
<accession>A1YZV9</accession>
<proteinExistence type="predicted"/>
<dbReference type="OrthoDB" id="41711at10239"/>